<dbReference type="SUPFAM" id="SSF55729">
    <property type="entry name" value="Acyl-CoA N-acyltransferases (Nat)"/>
    <property type="match status" value="1"/>
</dbReference>
<dbReference type="RefSeq" id="XP_022579950.1">
    <property type="nucleotide sequence ID" value="XM_022728881.1"/>
</dbReference>
<evidence type="ECO:0000313" key="3">
    <source>
        <dbReference type="Proteomes" id="UP000184188"/>
    </source>
</evidence>
<proteinExistence type="predicted"/>
<name>A0A1L9SDZ9_9EURO</name>
<dbReference type="EMBL" id="KV878345">
    <property type="protein sequence ID" value="OJJ45440.1"/>
    <property type="molecule type" value="Genomic_DNA"/>
</dbReference>
<dbReference type="PANTHER" id="PTHR43328:SF1">
    <property type="entry name" value="N-ACETYLTRANSFERASE DOMAIN-CONTAINING PROTEIN"/>
    <property type="match status" value="1"/>
</dbReference>
<dbReference type="OrthoDB" id="630895at2759"/>
<organism evidence="2 3">
    <name type="scientific">Penicilliopsis zonata CBS 506.65</name>
    <dbReference type="NCBI Taxonomy" id="1073090"/>
    <lineage>
        <taxon>Eukaryota</taxon>
        <taxon>Fungi</taxon>
        <taxon>Dikarya</taxon>
        <taxon>Ascomycota</taxon>
        <taxon>Pezizomycotina</taxon>
        <taxon>Eurotiomycetes</taxon>
        <taxon>Eurotiomycetidae</taxon>
        <taxon>Eurotiales</taxon>
        <taxon>Aspergillaceae</taxon>
        <taxon>Penicilliopsis</taxon>
    </lineage>
</organism>
<protein>
    <recommendedName>
        <fullName evidence="1">N-acetyltransferase domain-containing protein</fullName>
    </recommendedName>
</protein>
<dbReference type="STRING" id="1073090.A0A1L9SDZ9"/>
<dbReference type="InterPro" id="IPR000182">
    <property type="entry name" value="GNAT_dom"/>
</dbReference>
<dbReference type="Gene3D" id="3.40.630.30">
    <property type="match status" value="1"/>
</dbReference>
<keyword evidence="3" id="KW-1185">Reference proteome</keyword>
<sequence>MHLQGNITLTPPLPPSQNSRDKLALLAHLNDPTIYNWLQGPPVPFTEADAAAFLGRSYTSSLAFMAEGIVGGCPFSIIRCGEEMIGNISIGRWKFYELSSLRQREDQTKLNDALDIGEERIIWGFAMHLSTSYNGQGIMSAAVKAVMDFAVERMNAQHFKVCMYADNVGSVRVFEKNGFTVEHFIKDGGVVPENRGGGRRSIYIMKRDFI</sequence>
<evidence type="ECO:0000313" key="2">
    <source>
        <dbReference type="EMBL" id="OJJ45440.1"/>
    </source>
</evidence>
<dbReference type="Proteomes" id="UP000184188">
    <property type="component" value="Unassembled WGS sequence"/>
</dbReference>
<dbReference type="GeneID" id="34615345"/>
<dbReference type="GO" id="GO:0016747">
    <property type="term" value="F:acyltransferase activity, transferring groups other than amino-acyl groups"/>
    <property type="evidence" value="ECO:0007669"/>
    <property type="project" value="InterPro"/>
</dbReference>
<feature type="domain" description="N-acetyltransferase" evidence="1">
    <location>
        <begin position="21"/>
        <end position="180"/>
    </location>
</feature>
<evidence type="ECO:0000259" key="1">
    <source>
        <dbReference type="Pfam" id="PF13302"/>
    </source>
</evidence>
<dbReference type="Pfam" id="PF13302">
    <property type="entry name" value="Acetyltransf_3"/>
    <property type="match status" value="1"/>
</dbReference>
<gene>
    <name evidence="2" type="ORF">ASPZODRAFT_599351</name>
</gene>
<dbReference type="PANTHER" id="PTHR43328">
    <property type="entry name" value="ACETYLTRANSFERASE-RELATED"/>
    <property type="match status" value="1"/>
</dbReference>
<dbReference type="VEuPathDB" id="FungiDB:ASPZODRAFT_599351"/>
<accession>A0A1L9SDZ9</accession>
<dbReference type="InterPro" id="IPR016181">
    <property type="entry name" value="Acyl_CoA_acyltransferase"/>
</dbReference>
<reference evidence="3" key="1">
    <citation type="journal article" date="2017" name="Genome Biol.">
        <title>Comparative genomics reveals high biological diversity and specific adaptations in the industrially and medically important fungal genus Aspergillus.</title>
        <authorList>
            <person name="de Vries R.P."/>
            <person name="Riley R."/>
            <person name="Wiebenga A."/>
            <person name="Aguilar-Osorio G."/>
            <person name="Amillis S."/>
            <person name="Uchima C.A."/>
            <person name="Anderluh G."/>
            <person name="Asadollahi M."/>
            <person name="Askin M."/>
            <person name="Barry K."/>
            <person name="Battaglia E."/>
            <person name="Bayram O."/>
            <person name="Benocci T."/>
            <person name="Braus-Stromeyer S.A."/>
            <person name="Caldana C."/>
            <person name="Canovas D."/>
            <person name="Cerqueira G.C."/>
            <person name="Chen F."/>
            <person name="Chen W."/>
            <person name="Choi C."/>
            <person name="Clum A."/>
            <person name="Dos Santos R.A."/>
            <person name="Damasio A.R."/>
            <person name="Diallinas G."/>
            <person name="Emri T."/>
            <person name="Fekete E."/>
            <person name="Flipphi M."/>
            <person name="Freyberg S."/>
            <person name="Gallo A."/>
            <person name="Gournas C."/>
            <person name="Habgood R."/>
            <person name="Hainaut M."/>
            <person name="Harispe M.L."/>
            <person name="Henrissat B."/>
            <person name="Hilden K.S."/>
            <person name="Hope R."/>
            <person name="Hossain A."/>
            <person name="Karabika E."/>
            <person name="Karaffa L."/>
            <person name="Karanyi Z."/>
            <person name="Krasevec N."/>
            <person name="Kuo A."/>
            <person name="Kusch H."/>
            <person name="LaButti K."/>
            <person name="Lagendijk E.L."/>
            <person name="Lapidus A."/>
            <person name="Levasseur A."/>
            <person name="Lindquist E."/>
            <person name="Lipzen A."/>
            <person name="Logrieco A.F."/>
            <person name="MacCabe A."/>
            <person name="Maekelae M.R."/>
            <person name="Malavazi I."/>
            <person name="Melin P."/>
            <person name="Meyer V."/>
            <person name="Mielnichuk N."/>
            <person name="Miskei M."/>
            <person name="Molnar A.P."/>
            <person name="Mule G."/>
            <person name="Ngan C.Y."/>
            <person name="Orejas M."/>
            <person name="Orosz E."/>
            <person name="Ouedraogo J.P."/>
            <person name="Overkamp K.M."/>
            <person name="Park H.-S."/>
            <person name="Perrone G."/>
            <person name="Piumi F."/>
            <person name="Punt P.J."/>
            <person name="Ram A.F."/>
            <person name="Ramon A."/>
            <person name="Rauscher S."/>
            <person name="Record E."/>
            <person name="Riano-Pachon D.M."/>
            <person name="Robert V."/>
            <person name="Roehrig J."/>
            <person name="Ruller R."/>
            <person name="Salamov A."/>
            <person name="Salih N.S."/>
            <person name="Samson R.A."/>
            <person name="Sandor E."/>
            <person name="Sanguinetti M."/>
            <person name="Schuetze T."/>
            <person name="Sepcic K."/>
            <person name="Shelest E."/>
            <person name="Sherlock G."/>
            <person name="Sophianopoulou V."/>
            <person name="Squina F.M."/>
            <person name="Sun H."/>
            <person name="Susca A."/>
            <person name="Todd R.B."/>
            <person name="Tsang A."/>
            <person name="Unkles S.E."/>
            <person name="van de Wiele N."/>
            <person name="van Rossen-Uffink D."/>
            <person name="Oliveira J.V."/>
            <person name="Vesth T.C."/>
            <person name="Visser J."/>
            <person name="Yu J.-H."/>
            <person name="Zhou M."/>
            <person name="Andersen M.R."/>
            <person name="Archer D.B."/>
            <person name="Baker S.E."/>
            <person name="Benoit I."/>
            <person name="Brakhage A.A."/>
            <person name="Braus G.H."/>
            <person name="Fischer R."/>
            <person name="Frisvad J.C."/>
            <person name="Goldman G.H."/>
            <person name="Houbraken J."/>
            <person name="Oakley B."/>
            <person name="Pocsi I."/>
            <person name="Scazzocchio C."/>
            <person name="Seiboth B."/>
            <person name="vanKuyk P.A."/>
            <person name="Wortman J."/>
            <person name="Dyer P.S."/>
            <person name="Grigoriev I.V."/>
        </authorList>
    </citation>
    <scope>NUCLEOTIDE SEQUENCE [LARGE SCALE GENOMIC DNA]</scope>
    <source>
        <strain evidence="3">CBS 506.65</strain>
    </source>
</reference>
<dbReference type="AlphaFoldDB" id="A0A1L9SDZ9"/>